<evidence type="ECO:0000313" key="3">
    <source>
        <dbReference type="Proteomes" id="UP000053947"/>
    </source>
</evidence>
<dbReference type="PANTHER" id="PTHR30548:SF3">
    <property type="entry name" value="2-HYDROXYACYL-COA DEHYDRATASE"/>
    <property type="match status" value="1"/>
</dbReference>
<name>A0A0W0GIR6_9CHLR</name>
<comment type="caution">
    <text evidence="2">The sequence shown here is derived from an EMBL/GenBank/DDBJ whole genome shotgun (WGS) entry which is preliminary data.</text>
</comment>
<dbReference type="PATRIC" id="fig|1217799.6.peg.1361"/>
<dbReference type="Pfam" id="PF06050">
    <property type="entry name" value="HGD-D"/>
    <property type="match status" value="1"/>
</dbReference>
<evidence type="ECO:0000313" key="2">
    <source>
        <dbReference type="EMBL" id="KTB48470.1"/>
    </source>
</evidence>
<dbReference type="EMBL" id="LFDV01000002">
    <property type="protein sequence ID" value="KTB48470.1"/>
    <property type="molecule type" value="Genomic_DNA"/>
</dbReference>
<proteinExistence type="inferred from homology"/>
<protein>
    <submittedName>
        <fullName evidence="2">Benzoyl-CoA reductase/2-hydroxyglutaryl-CoA dehydratase subunit, BcrC/BadD/HgdB</fullName>
    </submittedName>
</protein>
<dbReference type="AlphaFoldDB" id="A0A0W0GIR6"/>
<evidence type="ECO:0000256" key="1">
    <source>
        <dbReference type="ARBA" id="ARBA00005806"/>
    </source>
</evidence>
<sequence>MPAVKRIGITTTVPVEVILAAGAVPADLNNLFVSDADPPSLIAVAEKAGFPLNTCAWIKGIYGAAIRCGIEEVICVTGGDCSNTLMLMEVLRHQGIKTIPFAYPAAPETGRMSRAIRELAAELGTTAAEAEAVRMGLVPVRKLASEIDRLTWQENTVSGSENHYWLVSASDFNQDTERYFIDLRTSVELARNRPAFPSDEIRLGFAGVPPVYAAELYPFLEKCGGRVVFNEIQRQFSMPYQVKSLTEQYRRYTYPYATEHRIADIGKAVKERRLDGIIHYVQSFCHRAIGDIILRSKLDIPILTVEGNADFGLSQHLKTRLEAFMDMLRFKKSG</sequence>
<keyword evidence="3" id="KW-1185">Reference proteome</keyword>
<dbReference type="Gene3D" id="3.40.50.11900">
    <property type="match status" value="1"/>
</dbReference>
<comment type="similarity">
    <text evidence="1">Belongs to the FldB/FldC dehydratase alpha/beta subunit family.</text>
</comment>
<dbReference type="InterPro" id="IPR010327">
    <property type="entry name" value="FldB/FldC_alpha/beta"/>
</dbReference>
<reference evidence="2 3" key="1">
    <citation type="submission" date="2015-06" db="EMBL/GenBank/DDBJ databases">
        <title>Genome sequence of the organohalide-respiring Dehalogenimonas alkenigignens type strain (IP3-3T).</title>
        <authorList>
            <person name="Key T.A."/>
            <person name="Richmond D.P."/>
            <person name="Bowman K.S."/>
            <person name="Cho Y.-J."/>
            <person name="Chun J."/>
            <person name="da Costa M.S."/>
            <person name="Rainey F.A."/>
            <person name="Moe W.M."/>
        </authorList>
    </citation>
    <scope>NUCLEOTIDE SEQUENCE [LARGE SCALE GENOMIC DNA]</scope>
    <source>
        <strain evidence="2 3">IP3-3</strain>
    </source>
</reference>
<organism evidence="2 3">
    <name type="scientific">Dehalogenimonas alkenigignens</name>
    <dbReference type="NCBI Taxonomy" id="1217799"/>
    <lineage>
        <taxon>Bacteria</taxon>
        <taxon>Bacillati</taxon>
        <taxon>Chloroflexota</taxon>
        <taxon>Dehalococcoidia</taxon>
        <taxon>Dehalococcoidales</taxon>
        <taxon>Dehalococcoidaceae</taxon>
        <taxon>Dehalogenimonas</taxon>
    </lineage>
</organism>
<dbReference type="Proteomes" id="UP000053947">
    <property type="component" value="Unassembled WGS sequence"/>
</dbReference>
<gene>
    <name evidence="2" type="ORF">DEALK_13160</name>
</gene>
<dbReference type="GO" id="GO:0016836">
    <property type="term" value="F:hydro-lyase activity"/>
    <property type="evidence" value="ECO:0007669"/>
    <property type="project" value="UniProtKB-ARBA"/>
</dbReference>
<dbReference type="STRING" id="1217799.DEALK_13160"/>
<accession>A0A0W0GIR6</accession>
<dbReference type="PANTHER" id="PTHR30548">
    <property type="entry name" value="2-HYDROXYGLUTARYL-COA DEHYDRATASE, D-COMPONENT-RELATED"/>
    <property type="match status" value="1"/>
</dbReference>
<dbReference type="Gene3D" id="3.40.50.11890">
    <property type="match status" value="1"/>
</dbReference>